<feature type="transmembrane region" description="Helical" evidence="2">
    <location>
        <begin position="6"/>
        <end position="22"/>
    </location>
</feature>
<keyword evidence="4" id="KW-1185">Reference proteome</keyword>
<keyword evidence="2" id="KW-0472">Membrane</keyword>
<evidence type="ECO:0000313" key="4">
    <source>
        <dbReference type="Proteomes" id="UP000321886"/>
    </source>
</evidence>
<dbReference type="AlphaFoldDB" id="A0A511WR60"/>
<reference evidence="3 4" key="1">
    <citation type="submission" date="2019-07" db="EMBL/GenBank/DDBJ databases">
        <title>Whole genome shotgun sequence of Halobacillus faecis NBRC 103569.</title>
        <authorList>
            <person name="Hosoyama A."/>
            <person name="Uohara A."/>
            <person name="Ohji S."/>
            <person name="Ichikawa N."/>
        </authorList>
    </citation>
    <scope>NUCLEOTIDE SEQUENCE [LARGE SCALE GENOMIC DNA]</scope>
    <source>
        <strain evidence="3 4">NBRC 103569</strain>
    </source>
</reference>
<keyword evidence="2" id="KW-1133">Transmembrane helix</keyword>
<dbReference type="Proteomes" id="UP000321886">
    <property type="component" value="Unassembled WGS sequence"/>
</dbReference>
<accession>A0A511WR60</accession>
<dbReference type="OrthoDB" id="2971375at2"/>
<feature type="region of interest" description="Disordered" evidence="1">
    <location>
        <begin position="25"/>
        <end position="64"/>
    </location>
</feature>
<dbReference type="EMBL" id="BJYD01000006">
    <property type="protein sequence ID" value="GEN52723.1"/>
    <property type="molecule type" value="Genomic_DNA"/>
</dbReference>
<keyword evidence="2" id="KW-0812">Transmembrane</keyword>
<evidence type="ECO:0000256" key="2">
    <source>
        <dbReference type="SAM" id="Phobius"/>
    </source>
</evidence>
<feature type="compositionally biased region" description="Basic and acidic residues" evidence="1">
    <location>
        <begin position="36"/>
        <end position="54"/>
    </location>
</feature>
<dbReference type="RefSeq" id="WP_146813768.1">
    <property type="nucleotide sequence ID" value="NZ_BJYD01000006.1"/>
</dbReference>
<comment type="caution">
    <text evidence="3">The sequence shown here is derived from an EMBL/GenBank/DDBJ whole genome shotgun (WGS) entry which is preliminary data.</text>
</comment>
<gene>
    <name evidence="3" type="ORF">HFA01_09850</name>
</gene>
<organism evidence="3 4">
    <name type="scientific">Halobacillus faecis</name>
    <dbReference type="NCBI Taxonomy" id="360184"/>
    <lineage>
        <taxon>Bacteria</taxon>
        <taxon>Bacillati</taxon>
        <taxon>Bacillota</taxon>
        <taxon>Bacilli</taxon>
        <taxon>Bacillales</taxon>
        <taxon>Bacillaceae</taxon>
        <taxon>Halobacillus</taxon>
    </lineage>
</organism>
<sequence length="64" mass="7281">MLANIIWGLILFLFIAFMIFMDRKKTKKRKGQPPVRKTEQEKEVERAVAREKGFRGGPGGGDGM</sequence>
<feature type="compositionally biased region" description="Gly residues" evidence="1">
    <location>
        <begin position="55"/>
        <end position="64"/>
    </location>
</feature>
<proteinExistence type="predicted"/>
<evidence type="ECO:0000256" key="1">
    <source>
        <dbReference type="SAM" id="MobiDB-lite"/>
    </source>
</evidence>
<name>A0A511WR60_9BACI</name>
<evidence type="ECO:0000313" key="3">
    <source>
        <dbReference type="EMBL" id="GEN52723.1"/>
    </source>
</evidence>
<protein>
    <submittedName>
        <fullName evidence="3">Uncharacterized protein</fullName>
    </submittedName>
</protein>